<gene>
    <name evidence="2" type="ORF">HHL10_07390</name>
</gene>
<feature type="region of interest" description="Disordered" evidence="1">
    <location>
        <begin position="1"/>
        <end position="33"/>
    </location>
</feature>
<dbReference type="Proteomes" id="UP000574067">
    <property type="component" value="Unassembled WGS sequence"/>
</dbReference>
<evidence type="ECO:0000313" key="3">
    <source>
        <dbReference type="Proteomes" id="UP000574067"/>
    </source>
</evidence>
<reference evidence="2 3" key="1">
    <citation type="submission" date="2020-04" db="EMBL/GenBank/DDBJ databases">
        <title>Azohydromonas sp. isolated from soil.</title>
        <authorList>
            <person name="Dahal R.H."/>
        </authorList>
    </citation>
    <scope>NUCLEOTIDE SEQUENCE [LARGE SCALE GENOMIC DNA]</scope>
    <source>
        <strain evidence="2 3">G-1-1-14</strain>
    </source>
</reference>
<name>A0A848F3Y6_9BURK</name>
<evidence type="ECO:0000256" key="1">
    <source>
        <dbReference type="SAM" id="MobiDB-lite"/>
    </source>
</evidence>
<sequence length="190" mass="19606">MTTSPASRPASTGAVSRADEPESKDPMDSLAAQAATNPLGAGLGAAGGAAVGAAAGIAAGPVGSLAGAVLGTIAGALAGGTAESSWHETSSSDHWRRLYNSRPYMTEGARFEDWGPAYAYGEAMYERQSGPRRWDDGVESELGHGWEAERASSGSALGWNQARHAARDAWERLHDNADNDPTRPGRDIAG</sequence>
<proteinExistence type="predicted"/>
<evidence type="ECO:0000313" key="2">
    <source>
        <dbReference type="EMBL" id="NML14797.1"/>
    </source>
</evidence>
<feature type="compositionally biased region" description="Polar residues" evidence="1">
    <location>
        <begin position="1"/>
        <end position="14"/>
    </location>
</feature>
<protein>
    <recommendedName>
        <fullName evidence="4">Glycine zipper domain-containing protein</fullName>
    </recommendedName>
</protein>
<comment type="caution">
    <text evidence="2">The sequence shown here is derived from an EMBL/GenBank/DDBJ whole genome shotgun (WGS) entry which is preliminary data.</text>
</comment>
<dbReference type="EMBL" id="JABBFW010000004">
    <property type="protein sequence ID" value="NML14797.1"/>
    <property type="molecule type" value="Genomic_DNA"/>
</dbReference>
<organism evidence="2 3">
    <name type="scientific">Azohydromonas caseinilytica</name>
    <dbReference type="NCBI Taxonomy" id="2728836"/>
    <lineage>
        <taxon>Bacteria</taxon>
        <taxon>Pseudomonadati</taxon>
        <taxon>Pseudomonadota</taxon>
        <taxon>Betaproteobacteria</taxon>
        <taxon>Burkholderiales</taxon>
        <taxon>Sphaerotilaceae</taxon>
        <taxon>Azohydromonas</taxon>
    </lineage>
</organism>
<dbReference type="RefSeq" id="WP_169159711.1">
    <property type="nucleotide sequence ID" value="NZ_JABBFW010000004.1"/>
</dbReference>
<evidence type="ECO:0008006" key="4">
    <source>
        <dbReference type="Google" id="ProtNLM"/>
    </source>
</evidence>
<dbReference type="AlphaFoldDB" id="A0A848F3Y6"/>
<feature type="compositionally biased region" description="Basic and acidic residues" evidence="1">
    <location>
        <begin position="17"/>
        <end position="27"/>
    </location>
</feature>
<accession>A0A848F3Y6</accession>
<keyword evidence="3" id="KW-1185">Reference proteome</keyword>
<feature type="region of interest" description="Disordered" evidence="1">
    <location>
        <begin position="170"/>
        <end position="190"/>
    </location>
</feature>